<name>A0A9D8PN09_9DELT</name>
<organism evidence="4 5">
    <name type="scientific">Candidatus Zymogenus saltonus</name>
    <dbReference type="NCBI Taxonomy" id="2844893"/>
    <lineage>
        <taxon>Bacteria</taxon>
        <taxon>Deltaproteobacteria</taxon>
        <taxon>Candidatus Zymogenia</taxon>
        <taxon>Candidatus Zymogeniales</taxon>
        <taxon>Candidatus Zymogenaceae</taxon>
        <taxon>Candidatus Zymogenus</taxon>
    </lineage>
</organism>
<feature type="domain" description="OmpA-like" evidence="3">
    <location>
        <begin position="112"/>
        <end position="238"/>
    </location>
</feature>
<proteinExistence type="predicted"/>
<comment type="caution">
    <text evidence="4">The sequence shown here is derived from an EMBL/GenBank/DDBJ whole genome shotgun (WGS) entry which is preliminary data.</text>
</comment>
<evidence type="ECO:0000313" key="4">
    <source>
        <dbReference type="EMBL" id="MBN1572343.1"/>
    </source>
</evidence>
<evidence type="ECO:0000259" key="3">
    <source>
        <dbReference type="PROSITE" id="PS51123"/>
    </source>
</evidence>
<dbReference type="PROSITE" id="PS51123">
    <property type="entry name" value="OMPA_2"/>
    <property type="match status" value="1"/>
</dbReference>
<accession>A0A9D8PN09</accession>
<protein>
    <submittedName>
        <fullName evidence="4">OmpA family protein</fullName>
    </submittedName>
</protein>
<dbReference type="EMBL" id="JAFGIX010000019">
    <property type="protein sequence ID" value="MBN1572343.1"/>
    <property type="molecule type" value="Genomic_DNA"/>
</dbReference>
<dbReference type="Gene3D" id="3.30.1330.60">
    <property type="entry name" value="OmpA-like domain"/>
    <property type="match status" value="1"/>
</dbReference>
<keyword evidence="1" id="KW-0472">Membrane</keyword>
<dbReference type="PANTHER" id="PTHR30329">
    <property type="entry name" value="STATOR ELEMENT OF FLAGELLAR MOTOR COMPLEX"/>
    <property type="match status" value="1"/>
</dbReference>
<feature type="coiled-coil region" evidence="2">
    <location>
        <begin position="34"/>
        <end position="114"/>
    </location>
</feature>
<gene>
    <name evidence="4" type="ORF">JW984_04010</name>
</gene>
<sequence length="243" mass="27593">MKNLAIVLSILLVAFAAVGGYLYLFKYRPAVSKIDSVNDKLFELETRLEKAEADRDVKAARLKEAEEKIEELTDKDKDKTKGISEIEKTYNALIEEMQKEINDGQIEITTLKEELTVNVLDKVLFDSGRTEIKPEGLKVLKRVGDILKEVEGKLIVVEGHTDNVPITNPAVKRKYPTNWELSTARATTVVRYLQEEVGIDPKRLIATGYSEYRPVADNKTDEGKSRNRRIEIILKSDKRLSDN</sequence>
<dbReference type="SUPFAM" id="SSF103088">
    <property type="entry name" value="OmpA-like"/>
    <property type="match status" value="1"/>
</dbReference>
<dbReference type="GO" id="GO:0016020">
    <property type="term" value="C:membrane"/>
    <property type="evidence" value="ECO:0007669"/>
    <property type="project" value="UniProtKB-UniRule"/>
</dbReference>
<reference evidence="4" key="2">
    <citation type="submission" date="2021-01" db="EMBL/GenBank/DDBJ databases">
        <authorList>
            <person name="Hahn C.R."/>
            <person name="Youssef N.H."/>
            <person name="Elshahed M."/>
        </authorList>
    </citation>
    <scope>NUCLEOTIDE SEQUENCE</scope>
    <source>
        <strain evidence="4">Zod_Metabat.24</strain>
    </source>
</reference>
<keyword evidence="2" id="KW-0175">Coiled coil</keyword>
<evidence type="ECO:0000256" key="1">
    <source>
        <dbReference type="PROSITE-ProRule" id="PRU00473"/>
    </source>
</evidence>
<evidence type="ECO:0000256" key="2">
    <source>
        <dbReference type="SAM" id="Coils"/>
    </source>
</evidence>
<dbReference type="InterPro" id="IPR006665">
    <property type="entry name" value="OmpA-like"/>
</dbReference>
<reference evidence="4" key="1">
    <citation type="journal article" date="2021" name="Environ. Microbiol.">
        <title>Genomic characterization of three novel Desulfobacterota classes expand the metabolic and phylogenetic diversity of the phylum.</title>
        <authorList>
            <person name="Murphy C.L."/>
            <person name="Biggerstaff J."/>
            <person name="Eichhorn A."/>
            <person name="Ewing E."/>
            <person name="Shahan R."/>
            <person name="Soriano D."/>
            <person name="Stewart S."/>
            <person name="VanMol K."/>
            <person name="Walker R."/>
            <person name="Walters P."/>
            <person name="Elshahed M.S."/>
            <person name="Youssef N.H."/>
        </authorList>
    </citation>
    <scope>NUCLEOTIDE SEQUENCE</scope>
    <source>
        <strain evidence="4">Zod_Metabat.24</strain>
    </source>
</reference>
<dbReference type="CDD" id="cd07185">
    <property type="entry name" value="OmpA_C-like"/>
    <property type="match status" value="1"/>
</dbReference>
<evidence type="ECO:0000313" key="5">
    <source>
        <dbReference type="Proteomes" id="UP000809273"/>
    </source>
</evidence>
<dbReference type="AlphaFoldDB" id="A0A9D8PN09"/>
<dbReference type="InterPro" id="IPR050330">
    <property type="entry name" value="Bact_OuterMem_StrucFunc"/>
</dbReference>
<dbReference type="PANTHER" id="PTHR30329:SF21">
    <property type="entry name" value="LIPOPROTEIN YIAD-RELATED"/>
    <property type="match status" value="1"/>
</dbReference>
<dbReference type="Pfam" id="PF00691">
    <property type="entry name" value="OmpA"/>
    <property type="match status" value="1"/>
</dbReference>
<dbReference type="Proteomes" id="UP000809273">
    <property type="component" value="Unassembled WGS sequence"/>
</dbReference>
<dbReference type="InterPro" id="IPR036737">
    <property type="entry name" value="OmpA-like_sf"/>
</dbReference>